<evidence type="ECO:0000313" key="2">
    <source>
        <dbReference type="Proteomes" id="UP000274922"/>
    </source>
</evidence>
<gene>
    <name evidence="1" type="ORF">CXG81DRAFT_23321</name>
</gene>
<accession>A0A4P9XET9</accession>
<proteinExistence type="predicted"/>
<organism evidence="1 2">
    <name type="scientific">Caulochytrium protostelioides</name>
    <dbReference type="NCBI Taxonomy" id="1555241"/>
    <lineage>
        <taxon>Eukaryota</taxon>
        <taxon>Fungi</taxon>
        <taxon>Fungi incertae sedis</taxon>
        <taxon>Chytridiomycota</taxon>
        <taxon>Chytridiomycota incertae sedis</taxon>
        <taxon>Chytridiomycetes</taxon>
        <taxon>Caulochytriales</taxon>
        <taxon>Caulochytriaceae</taxon>
        <taxon>Caulochytrium</taxon>
    </lineage>
</organism>
<sequence>MTDAQLLHVILDTYLEEALCTVLQILRRRTGSHDHADDAIAPLCTHFSTMLALVSEVWVRNKRGWPWHFETRKIMTQLCIHCDDISAPGSFGAMNIRQALPRFLDISEQVIRALPPVSSDAPDSEAVPAVEAAVRNGDAVHPHERRGTAGNSVIGGQDWCDLLLRLEGSAIVLARSVDPAADMAQISKWQDRPAVVERISAAQRRQLAAQQQRLFTDDLPTARKHLDRLLRARSVYDATVCFIENAQAALPSHLLSNWLAGDLAPNGETSSPLARPPR</sequence>
<evidence type="ECO:0000313" key="1">
    <source>
        <dbReference type="EMBL" id="RKP04064.1"/>
    </source>
</evidence>
<dbReference type="EMBL" id="ML014114">
    <property type="protein sequence ID" value="RKP04064.1"/>
    <property type="molecule type" value="Genomic_DNA"/>
</dbReference>
<name>A0A4P9XET9_9FUNG</name>
<reference evidence="2" key="1">
    <citation type="journal article" date="2018" name="Nat. Microbiol.">
        <title>Leveraging single-cell genomics to expand the fungal tree of life.</title>
        <authorList>
            <person name="Ahrendt S.R."/>
            <person name="Quandt C.A."/>
            <person name="Ciobanu D."/>
            <person name="Clum A."/>
            <person name="Salamov A."/>
            <person name="Andreopoulos B."/>
            <person name="Cheng J.F."/>
            <person name="Woyke T."/>
            <person name="Pelin A."/>
            <person name="Henrissat B."/>
            <person name="Reynolds N.K."/>
            <person name="Benny G.L."/>
            <person name="Smith M.E."/>
            <person name="James T.Y."/>
            <person name="Grigoriev I.V."/>
        </authorList>
    </citation>
    <scope>NUCLEOTIDE SEQUENCE [LARGE SCALE GENOMIC DNA]</scope>
    <source>
        <strain evidence="2">ATCC 52028</strain>
    </source>
</reference>
<protein>
    <submittedName>
        <fullName evidence="1">Uncharacterized protein</fullName>
    </submittedName>
</protein>
<dbReference type="AlphaFoldDB" id="A0A4P9XET9"/>
<dbReference type="Proteomes" id="UP000274922">
    <property type="component" value="Unassembled WGS sequence"/>
</dbReference>
<keyword evidence="2" id="KW-1185">Reference proteome</keyword>